<dbReference type="AlphaFoldDB" id="A0A6N3H1Z9"/>
<protein>
    <submittedName>
        <fullName evidence="1">Uncharacterized protein</fullName>
    </submittedName>
</protein>
<evidence type="ECO:0000313" key="1">
    <source>
        <dbReference type="EMBL" id="VYU70392.1"/>
    </source>
</evidence>
<name>A0A6N3H1Z9_9FIRM</name>
<gene>
    <name evidence="1" type="ORF">RILFYP67_03073</name>
</gene>
<dbReference type="Gene3D" id="3.40.50.2300">
    <property type="match status" value="2"/>
</dbReference>
<organism evidence="1">
    <name type="scientific">Roseburia intestinalis</name>
    <dbReference type="NCBI Taxonomy" id="166486"/>
    <lineage>
        <taxon>Bacteria</taxon>
        <taxon>Bacillati</taxon>
        <taxon>Bacillota</taxon>
        <taxon>Clostridia</taxon>
        <taxon>Lachnospirales</taxon>
        <taxon>Lachnospiraceae</taxon>
        <taxon>Roseburia</taxon>
    </lineage>
</organism>
<reference evidence="1" key="1">
    <citation type="submission" date="2019-11" db="EMBL/GenBank/DDBJ databases">
        <authorList>
            <person name="Feng L."/>
        </authorList>
    </citation>
    <scope>NUCLEOTIDE SEQUENCE</scope>
    <source>
        <strain evidence="1">RintestinalisLFYP67</strain>
    </source>
</reference>
<accession>A0A6N3H1Z9</accession>
<dbReference type="EMBL" id="CACRUM010000091">
    <property type="protein sequence ID" value="VYU70392.1"/>
    <property type="molecule type" value="Genomic_DNA"/>
</dbReference>
<proteinExistence type="predicted"/>
<sequence length="150" mass="16778">MTDAGTPVYLVSYNQSMEDVAPTTYLTGCKINWEPYMMGAVDAVLNDRVIEKSIKGTVNGNDIGAGFEEDWVQMLELNEITAADGTAEKMQEVIRQFKQGKLDVFRGDYVGADPDDPDDTYDLNQGYTENEFASAPSFHYVLKDVIRIEE</sequence>